<feature type="transmembrane region" description="Helical" evidence="1">
    <location>
        <begin position="106"/>
        <end position="130"/>
    </location>
</feature>
<dbReference type="EMBL" id="JAEDAO010000001">
    <property type="protein sequence ID" value="MBK0392004.1"/>
    <property type="molecule type" value="Genomic_DNA"/>
</dbReference>
<evidence type="ECO:0000313" key="5">
    <source>
        <dbReference type="Proteomes" id="UP000617041"/>
    </source>
</evidence>
<evidence type="ECO:0000259" key="3">
    <source>
        <dbReference type="Pfam" id="PF02517"/>
    </source>
</evidence>
<feature type="transmembrane region" description="Helical" evidence="1">
    <location>
        <begin position="218"/>
        <end position="239"/>
    </location>
</feature>
<feature type="chain" id="PRO_5038026488" evidence="2">
    <location>
        <begin position="28"/>
        <end position="256"/>
    </location>
</feature>
<dbReference type="Pfam" id="PF02517">
    <property type="entry name" value="Rce1-like"/>
    <property type="match status" value="1"/>
</dbReference>
<keyword evidence="1" id="KW-0472">Membrane</keyword>
<proteinExistence type="predicted"/>
<keyword evidence="4" id="KW-0482">Metalloprotease</keyword>
<dbReference type="InterPro" id="IPR003675">
    <property type="entry name" value="Rce1/LyrA-like_dom"/>
</dbReference>
<keyword evidence="2" id="KW-0732">Signal</keyword>
<gene>
    <name evidence="4" type="ORF">I8E28_05330</name>
</gene>
<evidence type="ECO:0000256" key="1">
    <source>
        <dbReference type="SAM" id="Phobius"/>
    </source>
</evidence>
<evidence type="ECO:0000256" key="2">
    <source>
        <dbReference type="SAM" id="SignalP"/>
    </source>
</evidence>
<dbReference type="RefSeq" id="WP_200786966.1">
    <property type="nucleotide sequence ID" value="NZ_JAEDAO010000001.1"/>
</dbReference>
<name>A0A934UPW9_9BURK</name>
<organism evidence="4 5">
    <name type="scientific">Ramlibacter algicola</name>
    <dbReference type="NCBI Taxonomy" id="2795217"/>
    <lineage>
        <taxon>Bacteria</taxon>
        <taxon>Pseudomonadati</taxon>
        <taxon>Pseudomonadota</taxon>
        <taxon>Betaproteobacteria</taxon>
        <taxon>Burkholderiales</taxon>
        <taxon>Comamonadaceae</taxon>
        <taxon>Ramlibacter</taxon>
    </lineage>
</organism>
<feature type="transmembrane region" description="Helical" evidence="1">
    <location>
        <begin position="137"/>
        <end position="155"/>
    </location>
</feature>
<keyword evidence="1" id="KW-1133">Transmembrane helix</keyword>
<accession>A0A934UPW9</accession>
<keyword evidence="4" id="KW-0645">Protease</keyword>
<feature type="signal peptide" evidence="2">
    <location>
        <begin position="1"/>
        <end position="27"/>
    </location>
</feature>
<keyword evidence="1" id="KW-0812">Transmembrane</keyword>
<reference evidence="4" key="1">
    <citation type="submission" date="2020-12" db="EMBL/GenBank/DDBJ databases">
        <title>Ramlibacter sp. nov., isolated from a freshwater alga, Cryptomonas.</title>
        <authorList>
            <person name="Kim H.M."/>
            <person name="Jeon C.O."/>
        </authorList>
    </citation>
    <scope>NUCLEOTIDE SEQUENCE</scope>
    <source>
        <strain evidence="4">CrO1</strain>
    </source>
</reference>
<dbReference type="GO" id="GO:0004175">
    <property type="term" value="F:endopeptidase activity"/>
    <property type="evidence" value="ECO:0007669"/>
    <property type="project" value="UniProtKB-ARBA"/>
</dbReference>
<dbReference type="GO" id="GO:0008237">
    <property type="term" value="F:metallopeptidase activity"/>
    <property type="evidence" value="ECO:0007669"/>
    <property type="project" value="UniProtKB-KW"/>
</dbReference>
<comment type="caution">
    <text evidence="4">The sequence shown here is derived from an EMBL/GenBank/DDBJ whole genome shotgun (WGS) entry which is preliminary data.</text>
</comment>
<feature type="domain" description="CAAX prenyl protease 2/Lysostaphin resistance protein A-like" evidence="3">
    <location>
        <begin position="108"/>
        <end position="194"/>
    </location>
</feature>
<feature type="transmembrane region" description="Helical" evidence="1">
    <location>
        <begin position="37"/>
        <end position="59"/>
    </location>
</feature>
<dbReference type="Proteomes" id="UP000617041">
    <property type="component" value="Unassembled WGS sequence"/>
</dbReference>
<feature type="transmembrane region" description="Helical" evidence="1">
    <location>
        <begin position="71"/>
        <end position="94"/>
    </location>
</feature>
<dbReference type="AlphaFoldDB" id="A0A934UPW9"/>
<keyword evidence="5" id="KW-1185">Reference proteome</keyword>
<protein>
    <submittedName>
        <fullName evidence="4">CPBP family intramembrane metalloprotease</fullName>
    </submittedName>
</protein>
<dbReference type="GO" id="GO:0080120">
    <property type="term" value="P:CAAX-box protein maturation"/>
    <property type="evidence" value="ECO:0007669"/>
    <property type="project" value="UniProtKB-ARBA"/>
</dbReference>
<keyword evidence="4" id="KW-0378">Hydrolase</keyword>
<sequence>MAQPIGPIKAVLATTLCFLFASFGAGAAKQFGAPAEVATLLLPMLLLLIGVGMLFSAGLRAFPKSPPAPSAIAKCLILGFATAALNVSVILSAHSGSPVEESARPGLQYLLAAGVLGPLSEEILFVGFLFSSLRTKLKLPLATAVVAILFSIAHAPSNALSLEARLIYMVNSCLLFEYSMNLSLNVIAHMLGNGLTVLSYSEIPWLEAASRGHSSELMLLPVFFLGVLVALAWTTFAGVRVRDRSTRISESGPAPG</sequence>
<evidence type="ECO:0000313" key="4">
    <source>
        <dbReference type="EMBL" id="MBK0392004.1"/>
    </source>
</evidence>